<dbReference type="OrthoDB" id="196847at2759"/>
<dbReference type="PANTHER" id="PTHR45007:SF1">
    <property type="entry name" value="CARBOXYLASE, PUTATIVE (AFU_ORTHOLOGUE AFUA_5G07570)-RELATED"/>
    <property type="match status" value="1"/>
</dbReference>
<reference evidence="2 3" key="1">
    <citation type="journal article" date="2016" name="Mol. Biol. Evol.">
        <title>Comparative Genomics of Early-Diverging Mushroom-Forming Fungi Provides Insights into the Origins of Lignocellulose Decay Capabilities.</title>
        <authorList>
            <person name="Nagy L.G."/>
            <person name="Riley R."/>
            <person name="Tritt A."/>
            <person name="Adam C."/>
            <person name="Daum C."/>
            <person name="Floudas D."/>
            <person name="Sun H."/>
            <person name="Yadav J.S."/>
            <person name="Pangilinan J."/>
            <person name="Larsson K.H."/>
            <person name="Matsuura K."/>
            <person name="Barry K."/>
            <person name="Labutti K."/>
            <person name="Kuo R."/>
            <person name="Ohm R.A."/>
            <person name="Bhattacharya S.S."/>
            <person name="Shirouzu T."/>
            <person name="Yoshinaga Y."/>
            <person name="Martin F.M."/>
            <person name="Grigoriev I.V."/>
            <person name="Hibbett D.S."/>
        </authorList>
    </citation>
    <scope>NUCLEOTIDE SEQUENCE [LARGE SCALE GENOMIC DNA]</scope>
    <source>
        <strain evidence="2 3">CBS 109695</strain>
    </source>
</reference>
<sequence>MKARRGSDRGRRHRRHLGDMVHLRKRECSVQWRFQKVAEVGIRFFPRPFTCLWRVARSLRYQGMDTFEYIVNSHTGRWVFLGINPCIQVEHMVTEEITNLDIVRMQLHLSNSATLTSLHLNPTTIGPPQCCAIQLRLAAEDPAQDFRLSPGANPPQFHRVARRARSARRYMALRRGCARVQCGNSL</sequence>
<gene>
    <name evidence="2" type="ORF">FIBSPDRAFT_994338</name>
</gene>
<dbReference type="GO" id="GO:0005524">
    <property type="term" value="F:ATP binding"/>
    <property type="evidence" value="ECO:0007669"/>
    <property type="project" value="InterPro"/>
</dbReference>
<dbReference type="AlphaFoldDB" id="A0A166RXE9"/>
<dbReference type="Gene3D" id="3.30.470.20">
    <property type="entry name" value="ATP-grasp fold, B domain"/>
    <property type="match status" value="1"/>
</dbReference>
<keyword evidence="3" id="KW-1185">Reference proteome</keyword>
<dbReference type="STRING" id="436010.A0A166RXE9"/>
<feature type="domain" description="Carbamoyl phosphate synthase ATP-binding" evidence="1">
    <location>
        <begin position="18"/>
        <end position="116"/>
    </location>
</feature>
<organism evidence="2 3">
    <name type="scientific">Athelia psychrophila</name>
    <dbReference type="NCBI Taxonomy" id="1759441"/>
    <lineage>
        <taxon>Eukaryota</taxon>
        <taxon>Fungi</taxon>
        <taxon>Dikarya</taxon>
        <taxon>Basidiomycota</taxon>
        <taxon>Agaricomycotina</taxon>
        <taxon>Agaricomycetes</taxon>
        <taxon>Agaricomycetidae</taxon>
        <taxon>Atheliales</taxon>
        <taxon>Atheliaceae</taxon>
        <taxon>Athelia</taxon>
    </lineage>
</organism>
<dbReference type="InterPro" id="IPR005479">
    <property type="entry name" value="CPAse_ATP-bd"/>
</dbReference>
<evidence type="ECO:0000313" key="3">
    <source>
        <dbReference type="Proteomes" id="UP000076532"/>
    </source>
</evidence>
<dbReference type="Pfam" id="PF02786">
    <property type="entry name" value="CPSase_L_D2"/>
    <property type="match status" value="1"/>
</dbReference>
<accession>A0A166RXE9</accession>
<dbReference type="PANTHER" id="PTHR45007">
    <property type="entry name" value="CARBOXYLASE, PUTATIVE (AFU_ORTHOLOGUE AFUA_5G07570)-RELATED"/>
    <property type="match status" value="1"/>
</dbReference>
<dbReference type="EMBL" id="KV417502">
    <property type="protein sequence ID" value="KZP28769.1"/>
    <property type="molecule type" value="Genomic_DNA"/>
</dbReference>
<dbReference type="Proteomes" id="UP000076532">
    <property type="component" value="Unassembled WGS sequence"/>
</dbReference>
<proteinExistence type="predicted"/>
<evidence type="ECO:0000259" key="1">
    <source>
        <dbReference type="Pfam" id="PF02786"/>
    </source>
</evidence>
<protein>
    <recommendedName>
        <fullName evidence="1">Carbamoyl phosphate synthase ATP-binding domain-containing protein</fullName>
    </recommendedName>
</protein>
<dbReference type="SUPFAM" id="SSF56059">
    <property type="entry name" value="Glutathione synthetase ATP-binding domain-like"/>
    <property type="match status" value="1"/>
</dbReference>
<name>A0A166RXE9_9AGAM</name>
<evidence type="ECO:0000313" key="2">
    <source>
        <dbReference type="EMBL" id="KZP28769.1"/>
    </source>
</evidence>